<dbReference type="PANTHER" id="PTHR10219">
    <property type="entry name" value="GLYCOLIPID TRANSFER PROTEIN-RELATED"/>
    <property type="match status" value="1"/>
</dbReference>
<proteinExistence type="predicted"/>
<sequence>MEDEDRWLLKAVKAFEGCKEELESSGGIDLEAYVRALELIPLVFDSLGSVFGFAKKDIQDKAKHILASCSGKGKTIKEAVGEDFKAGRALAGRDPEAVSRPLHRITNSLKFLNLLLKDTLREGNEEHLRVSAQKAFKESIEYYLEWVVKKAVAAGMYLLPSREAFLKKIGETEESARGPAIRLVEVTEPILSHVYGIYEDLGIEL</sequence>
<organism evidence="2 3">
    <name type="scientific">Chloropicon primus</name>
    <dbReference type="NCBI Taxonomy" id="1764295"/>
    <lineage>
        <taxon>Eukaryota</taxon>
        <taxon>Viridiplantae</taxon>
        <taxon>Chlorophyta</taxon>
        <taxon>Chloropicophyceae</taxon>
        <taxon>Chloropicales</taxon>
        <taxon>Chloropicaceae</taxon>
        <taxon>Chloropicon</taxon>
    </lineage>
</organism>
<keyword evidence="3" id="KW-1185">Reference proteome</keyword>
<dbReference type="InterPro" id="IPR014830">
    <property type="entry name" value="Glycolipid_transfer_prot_dom"/>
</dbReference>
<dbReference type="InterPro" id="IPR036497">
    <property type="entry name" value="GLTP_sf"/>
</dbReference>
<dbReference type="EMBL" id="CP031036">
    <property type="protein sequence ID" value="QDZ20015.1"/>
    <property type="molecule type" value="Genomic_DNA"/>
</dbReference>
<dbReference type="Pfam" id="PF08718">
    <property type="entry name" value="GLTP"/>
    <property type="match status" value="1"/>
</dbReference>
<dbReference type="GO" id="GO:0005829">
    <property type="term" value="C:cytosol"/>
    <property type="evidence" value="ECO:0007669"/>
    <property type="project" value="TreeGrafter"/>
</dbReference>
<protein>
    <submittedName>
        <fullName evidence="2">Glycolipid transfer protein</fullName>
    </submittedName>
</protein>
<feature type="domain" description="Glycolipid transfer protein" evidence="1">
    <location>
        <begin position="28"/>
        <end position="171"/>
    </location>
</feature>
<dbReference type="Proteomes" id="UP000316726">
    <property type="component" value="Chromosome 3"/>
</dbReference>
<dbReference type="OrthoDB" id="116883at2759"/>
<reference evidence="2 3" key="1">
    <citation type="submission" date="2018-07" db="EMBL/GenBank/DDBJ databases">
        <title>The complete nuclear genome of the prasinophyte Chloropicon primus (CCMP1205).</title>
        <authorList>
            <person name="Pombert J.-F."/>
            <person name="Otis C."/>
            <person name="Turmel M."/>
            <person name="Lemieux C."/>
        </authorList>
    </citation>
    <scope>NUCLEOTIDE SEQUENCE [LARGE SCALE GENOMIC DNA]</scope>
    <source>
        <strain evidence="2 3">CCMP1205</strain>
    </source>
</reference>
<accession>A0A5B8MJZ5</accession>
<dbReference type="Gene3D" id="1.10.3520.10">
    <property type="entry name" value="Glycolipid transfer protein"/>
    <property type="match status" value="1"/>
</dbReference>
<name>A0A5B8MJZ5_9CHLO</name>
<dbReference type="GO" id="GO:1902387">
    <property type="term" value="F:ceramide 1-phosphate binding"/>
    <property type="evidence" value="ECO:0007669"/>
    <property type="project" value="TreeGrafter"/>
</dbReference>
<dbReference type="GO" id="GO:0016020">
    <property type="term" value="C:membrane"/>
    <property type="evidence" value="ECO:0007669"/>
    <property type="project" value="TreeGrafter"/>
</dbReference>
<dbReference type="SUPFAM" id="SSF110004">
    <property type="entry name" value="Glycolipid transfer protein, GLTP"/>
    <property type="match status" value="1"/>
</dbReference>
<dbReference type="AlphaFoldDB" id="A0A5B8MJZ5"/>
<evidence type="ECO:0000259" key="1">
    <source>
        <dbReference type="Pfam" id="PF08718"/>
    </source>
</evidence>
<gene>
    <name evidence="2" type="ORF">A3770_03p25330</name>
</gene>
<dbReference type="PANTHER" id="PTHR10219:SF43">
    <property type="entry name" value="GLYCOLIPID TRANSFER PROTEIN DOMAIN-CONTAINING PROTEIN"/>
    <property type="match status" value="1"/>
</dbReference>
<evidence type="ECO:0000313" key="2">
    <source>
        <dbReference type="EMBL" id="QDZ20015.1"/>
    </source>
</evidence>
<dbReference type="GO" id="GO:1902388">
    <property type="term" value="F:ceramide 1-phosphate transfer activity"/>
    <property type="evidence" value="ECO:0007669"/>
    <property type="project" value="TreeGrafter"/>
</dbReference>
<evidence type="ECO:0000313" key="3">
    <source>
        <dbReference type="Proteomes" id="UP000316726"/>
    </source>
</evidence>